<reference evidence="12 13" key="1">
    <citation type="journal article" date="2013" name="Genome Announc.">
        <title>Complete genome sequence of Simiduia agarivorans SA1(T), a marine bacterium able to degrade a variety of polysaccharides.</title>
        <authorList>
            <person name="Lin S.Y."/>
            <person name="Shieh W.Y."/>
            <person name="Chen J.S."/>
            <person name="Tang S.L."/>
        </authorList>
    </citation>
    <scope>NUCLEOTIDE SEQUENCE [LARGE SCALE GENOMIC DNA]</scope>
    <source>
        <strain evidence="13">DSM 21679 / JCM 13881 / BCRC 17597 / SA1</strain>
    </source>
</reference>
<proteinExistence type="inferred from homology"/>
<feature type="domain" description="TonB C-terminal" evidence="11">
    <location>
        <begin position="116"/>
        <end position="208"/>
    </location>
</feature>
<dbReference type="PANTHER" id="PTHR33446">
    <property type="entry name" value="PROTEIN TONB-RELATED"/>
    <property type="match status" value="1"/>
</dbReference>
<evidence type="ECO:0000313" key="12">
    <source>
        <dbReference type="EMBL" id="AFU99881.1"/>
    </source>
</evidence>
<dbReference type="NCBIfam" id="TIGR01352">
    <property type="entry name" value="tonB_Cterm"/>
    <property type="match status" value="1"/>
</dbReference>
<comment type="subcellular location">
    <subcellularLocation>
        <location evidence="1">Cell inner membrane</location>
        <topology evidence="1">Single-pass membrane protein</topology>
        <orientation evidence="1">Periplasmic side</orientation>
    </subcellularLocation>
</comment>
<keyword evidence="3" id="KW-0813">Transport</keyword>
<keyword evidence="4" id="KW-1003">Cell membrane</keyword>
<keyword evidence="5" id="KW-0997">Cell inner membrane</keyword>
<evidence type="ECO:0000256" key="10">
    <source>
        <dbReference type="SAM" id="Phobius"/>
    </source>
</evidence>
<keyword evidence="6 10" id="KW-0812">Transmembrane</keyword>
<evidence type="ECO:0000256" key="3">
    <source>
        <dbReference type="ARBA" id="ARBA00022448"/>
    </source>
</evidence>
<comment type="similarity">
    <text evidence="2">Belongs to the TonB family.</text>
</comment>
<dbReference type="GO" id="GO:0015031">
    <property type="term" value="P:protein transport"/>
    <property type="evidence" value="ECO:0007669"/>
    <property type="project" value="UniProtKB-KW"/>
</dbReference>
<evidence type="ECO:0000256" key="8">
    <source>
        <dbReference type="ARBA" id="ARBA00022989"/>
    </source>
</evidence>
<evidence type="ECO:0000256" key="7">
    <source>
        <dbReference type="ARBA" id="ARBA00022927"/>
    </source>
</evidence>
<dbReference type="SUPFAM" id="SSF74653">
    <property type="entry name" value="TolA/TonB C-terminal domain"/>
    <property type="match status" value="1"/>
</dbReference>
<dbReference type="eggNOG" id="COG0810">
    <property type="taxonomic scope" value="Bacteria"/>
</dbReference>
<dbReference type="InterPro" id="IPR051045">
    <property type="entry name" value="TonB-dependent_transducer"/>
</dbReference>
<dbReference type="STRING" id="1117647.M5M_13705"/>
<evidence type="ECO:0000256" key="6">
    <source>
        <dbReference type="ARBA" id="ARBA00022692"/>
    </source>
</evidence>
<dbReference type="Pfam" id="PF03544">
    <property type="entry name" value="TonB_C"/>
    <property type="match status" value="1"/>
</dbReference>
<keyword evidence="7" id="KW-0653">Protein transport</keyword>
<dbReference type="GO" id="GO:0005886">
    <property type="term" value="C:plasma membrane"/>
    <property type="evidence" value="ECO:0007669"/>
    <property type="project" value="UniProtKB-SubCell"/>
</dbReference>
<dbReference type="EMBL" id="CP003746">
    <property type="protein sequence ID" value="AFU99881.1"/>
    <property type="molecule type" value="Genomic_DNA"/>
</dbReference>
<dbReference type="OrthoDB" id="1628901at2"/>
<dbReference type="AlphaFoldDB" id="K4KLI1"/>
<sequence>MNTASIARSEFHPGFRFSGALPLAACMTLTLVYGMHLLIKTDYVEIDDPAPVPVIDIVMPEKEIVDEFEEITKAPEPMEQPQTPEDNTWIPPEAEGGVFAGPVSTSVIKEKPKIHVGGGGLVKQVMLAPDYPRRALARGIEGFVDIQYDVTAYGTTENLQVLYAEPENIFDQAALRAVAKWKFRPQIIDEEPVPTRGLRERVRFTIEK</sequence>
<keyword evidence="9 10" id="KW-0472">Membrane</keyword>
<dbReference type="Gene3D" id="3.30.1150.10">
    <property type="match status" value="1"/>
</dbReference>
<dbReference type="KEGG" id="saga:M5M_13705"/>
<dbReference type="InterPro" id="IPR006260">
    <property type="entry name" value="TonB/TolA_C"/>
</dbReference>
<evidence type="ECO:0000256" key="4">
    <source>
        <dbReference type="ARBA" id="ARBA00022475"/>
    </source>
</evidence>
<keyword evidence="8 10" id="KW-1133">Transmembrane helix</keyword>
<gene>
    <name evidence="12" type="ordered locus">M5M_13705</name>
</gene>
<dbReference type="GO" id="GO:0055085">
    <property type="term" value="P:transmembrane transport"/>
    <property type="evidence" value="ECO:0007669"/>
    <property type="project" value="InterPro"/>
</dbReference>
<keyword evidence="13" id="KW-1185">Reference proteome</keyword>
<feature type="transmembrane region" description="Helical" evidence="10">
    <location>
        <begin position="20"/>
        <end position="39"/>
    </location>
</feature>
<organism evidence="12 13">
    <name type="scientific">Simiduia agarivorans (strain DSM 21679 / JCM 13881 / BCRC 17597 / SA1)</name>
    <dbReference type="NCBI Taxonomy" id="1117647"/>
    <lineage>
        <taxon>Bacteria</taxon>
        <taxon>Pseudomonadati</taxon>
        <taxon>Pseudomonadota</taxon>
        <taxon>Gammaproteobacteria</taxon>
        <taxon>Cellvibrionales</taxon>
        <taxon>Cellvibrionaceae</taxon>
        <taxon>Simiduia</taxon>
    </lineage>
</organism>
<name>K4KLI1_SIMAS</name>
<evidence type="ECO:0000256" key="9">
    <source>
        <dbReference type="ARBA" id="ARBA00023136"/>
    </source>
</evidence>
<dbReference type="RefSeq" id="WP_015048043.1">
    <property type="nucleotide sequence ID" value="NC_018868.3"/>
</dbReference>
<evidence type="ECO:0000256" key="5">
    <source>
        <dbReference type="ARBA" id="ARBA00022519"/>
    </source>
</evidence>
<evidence type="ECO:0000256" key="1">
    <source>
        <dbReference type="ARBA" id="ARBA00004383"/>
    </source>
</evidence>
<evidence type="ECO:0000256" key="2">
    <source>
        <dbReference type="ARBA" id="ARBA00006555"/>
    </source>
</evidence>
<dbReference type="HOGENOM" id="CLU_108529_1_0_6"/>
<evidence type="ECO:0000313" key="13">
    <source>
        <dbReference type="Proteomes" id="UP000000466"/>
    </source>
</evidence>
<dbReference type="PROSITE" id="PS52015">
    <property type="entry name" value="TONB_CTD"/>
    <property type="match status" value="1"/>
</dbReference>
<dbReference type="InterPro" id="IPR037682">
    <property type="entry name" value="TonB_C"/>
</dbReference>
<dbReference type="Proteomes" id="UP000000466">
    <property type="component" value="Chromosome"/>
</dbReference>
<accession>K4KLI1</accession>
<evidence type="ECO:0000259" key="11">
    <source>
        <dbReference type="PROSITE" id="PS52015"/>
    </source>
</evidence>
<protein>
    <submittedName>
        <fullName evidence="12">TonB-like periplasmic protein</fullName>
    </submittedName>
</protein>